<evidence type="ECO:0000259" key="2">
    <source>
        <dbReference type="Pfam" id="PF00561"/>
    </source>
</evidence>
<feature type="chain" id="PRO_5019128414" evidence="1">
    <location>
        <begin position="21"/>
        <end position="294"/>
    </location>
</feature>
<reference evidence="3 4" key="1">
    <citation type="submission" date="2017-01" db="EMBL/GenBank/DDBJ databases">
        <title>First insights into the biology of 'candidatus Vampirococcus archaeovorus'.</title>
        <authorList>
            <person name="Kizina J."/>
            <person name="Jordan S."/>
            <person name="Stueber K."/>
            <person name="Reinhardt R."/>
            <person name="Harder J."/>
        </authorList>
    </citation>
    <scope>NUCLEOTIDE SEQUENCE [LARGE SCALE GENOMIC DNA]</scope>
    <source>
        <strain evidence="3 4">LiM</strain>
    </source>
</reference>
<accession>A0A410P3F0</accession>
<keyword evidence="1" id="KW-0732">Signal</keyword>
<sequence>MVRLARYIIPVFVIIFCACGCNPPARTLPFANALSSDNVPIAYAVYGRTTEPTVVFVHGWCCDSRYWHNQIPYFSKKYRVITIDLAGHGNSGFGRKVYTTEAFGQDVASVLRKLNVKKAILVGHSMGGEVVLYAAKIAPERVIGLVAVDTLEDMGMVYPDEVKNKIYEPIAADFVPEVQKFVRTMFPVNTDKELVDTIARDMSSAPQEVALSSMKEYFKVSDPELIKGLAVPLKSVNADLWPTNVEGNKKLVPSYEMELMKGHGHFIMLEAPDEFNALLEKMINRIIVATNGKK</sequence>
<protein>
    <submittedName>
        <fullName evidence="3">3-oxoadipate enol-lactonase</fullName>
    </submittedName>
</protein>
<dbReference type="PANTHER" id="PTHR43194:SF2">
    <property type="entry name" value="PEROXISOMAL MEMBRANE PROTEIN LPX1"/>
    <property type="match status" value="1"/>
</dbReference>
<dbReference type="RefSeq" id="WP_128699301.1">
    <property type="nucleotide sequence ID" value="NZ_CP019384.1"/>
</dbReference>
<dbReference type="OrthoDB" id="9776853at2"/>
<name>A0A410P3F0_VELA1</name>
<dbReference type="InterPro" id="IPR029058">
    <property type="entry name" value="AB_hydrolase_fold"/>
</dbReference>
<dbReference type="InterPro" id="IPR000073">
    <property type="entry name" value="AB_hydrolase_1"/>
</dbReference>
<dbReference type="Pfam" id="PF00561">
    <property type="entry name" value="Abhydrolase_1"/>
    <property type="match status" value="1"/>
</dbReference>
<keyword evidence="4" id="KW-1185">Reference proteome</keyword>
<feature type="domain" description="AB hydrolase-1" evidence="2">
    <location>
        <begin position="52"/>
        <end position="183"/>
    </location>
</feature>
<dbReference type="SUPFAM" id="SSF53474">
    <property type="entry name" value="alpha/beta-Hydrolases"/>
    <property type="match status" value="1"/>
</dbReference>
<evidence type="ECO:0000313" key="3">
    <source>
        <dbReference type="EMBL" id="QAT16663.1"/>
    </source>
</evidence>
<dbReference type="Proteomes" id="UP000287243">
    <property type="component" value="Chromosome"/>
</dbReference>
<dbReference type="PANTHER" id="PTHR43194">
    <property type="entry name" value="HYDROLASE ALPHA/BETA FOLD FAMILY"/>
    <property type="match status" value="1"/>
</dbReference>
<feature type="signal peptide" evidence="1">
    <location>
        <begin position="1"/>
        <end position="20"/>
    </location>
</feature>
<proteinExistence type="predicted"/>
<gene>
    <name evidence="3" type="ORF">BU251_02420</name>
</gene>
<dbReference type="EMBL" id="CP019384">
    <property type="protein sequence ID" value="QAT16663.1"/>
    <property type="molecule type" value="Genomic_DNA"/>
</dbReference>
<evidence type="ECO:0000256" key="1">
    <source>
        <dbReference type="SAM" id="SignalP"/>
    </source>
</evidence>
<dbReference type="PROSITE" id="PS51257">
    <property type="entry name" value="PROKAR_LIPOPROTEIN"/>
    <property type="match status" value="1"/>
</dbReference>
<evidence type="ECO:0000313" key="4">
    <source>
        <dbReference type="Proteomes" id="UP000287243"/>
    </source>
</evidence>
<organism evidence="3 4">
    <name type="scientific">Velamenicoccus archaeovorus</name>
    <dbReference type="NCBI Taxonomy" id="1930593"/>
    <lineage>
        <taxon>Bacteria</taxon>
        <taxon>Pseudomonadati</taxon>
        <taxon>Candidatus Omnitrophota</taxon>
        <taxon>Candidatus Velamenicoccus</taxon>
    </lineage>
</organism>
<dbReference type="InterPro" id="IPR050228">
    <property type="entry name" value="Carboxylesterase_BioH"/>
</dbReference>
<dbReference type="Gene3D" id="3.40.50.1820">
    <property type="entry name" value="alpha/beta hydrolase"/>
    <property type="match status" value="1"/>
</dbReference>
<dbReference type="AlphaFoldDB" id="A0A410P3F0"/>
<dbReference type="KEGG" id="vai:BU251_02420"/>
<dbReference type="PRINTS" id="PR00111">
    <property type="entry name" value="ABHYDROLASE"/>
</dbReference>